<evidence type="ECO:0000256" key="2">
    <source>
        <dbReference type="ARBA" id="ARBA00005992"/>
    </source>
</evidence>
<dbReference type="PANTHER" id="PTHR36699">
    <property type="entry name" value="LD-TRANSPEPTIDASE"/>
    <property type="match status" value="1"/>
</dbReference>
<organism evidence="9 10">
    <name type="scientific">Mangrovimicrobium sediminis</name>
    <dbReference type="NCBI Taxonomy" id="2562682"/>
    <lineage>
        <taxon>Bacteria</taxon>
        <taxon>Pseudomonadati</taxon>
        <taxon>Pseudomonadota</taxon>
        <taxon>Gammaproteobacteria</taxon>
        <taxon>Cellvibrionales</taxon>
        <taxon>Halieaceae</taxon>
        <taxon>Mangrovimicrobium</taxon>
    </lineage>
</organism>
<dbReference type="SUPFAM" id="SSF141523">
    <property type="entry name" value="L,D-transpeptidase catalytic domain-like"/>
    <property type="match status" value="1"/>
</dbReference>
<keyword evidence="4 7" id="KW-0133">Cell shape</keyword>
<comment type="caution">
    <text evidence="9">The sequence shown here is derived from an EMBL/GenBank/DDBJ whole genome shotgun (WGS) entry which is preliminary data.</text>
</comment>
<protein>
    <submittedName>
        <fullName evidence="9">Murein L,D-transpeptidase</fullName>
    </submittedName>
</protein>
<evidence type="ECO:0000313" key="9">
    <source>
        <dbReference type="EMBL" id="TGD75814.1"/>
    </source>
</evidence>
<name>A0A4Z0M8L0_9GAMM</name>
<dbReference type="EMBL" id="SRLE01000002">
    <property type="protein sequence ID" value="TGD75814.1"/>
    <property type="molecule type" value="Genomic_DNA"/>
</dbReference>
<evidence type="ECO:0000313" key="10">
    <source>
        <dbReference type="Proteomes" id="UP000298050"/>
    </source>
</evidence>
<keyword evidence="5 7" id="KW-0573">Peptidoglycan synthesis</keyword>
<evidence type="ECO:0000256" key="6">
    <source>
        <dbReference type="ARBA" id="ARBA00023316"/>
    </source>
</evidence>
<keyword evidence="3" id="KW-0808">Transferase</keyword>
<dbReference type="RefSeq" id="WP_135441066.1">
    <property type="nucleotide sequence ID" value="NZ_SRLE01000002.1"/>
</dbReference>
<evidence type="ECO:0000256" key="1">
    <source>
        <dbReference type="ARBA" id="ARBA00004752"/>
    </source>
</evidence>
<dbReference type="Pfam" id="PF03734">
    <property type="entry name" value="YkuD"/>
    <property type="match status" value="1"/>
</dbReference>
<evidence type="ECO:0000256" key="3">
    <source>
        <dbReference type="ARBA" id="ARBA00022679"/>
    </source>
</evidence>
<feature type="active site" description="Proton donor/acceptor" evidence="7">
    <location>
        <position position="139"/>
    </location>
</feature>
<comment type="similarity">
    <text evidence="2">Belongs to the YkuD family.</text>
</comment>
<accession>A0A4Z0M8L0</accession>
<dbReference type="PROSITE" id="PS52029">
    <property type="entry name" value="LD_TPASE"/>
    <property type="match status" value="1"/>
</dbReference>
<sequence>MLTTAALLPPLALGGEESAAHTDPLWLLIDTSALTLAVMRGDAEVARYDNIAIGSGGAAADKRLGDERTPLGEFHISEIRPSDRFLLFLALDYPTLKHAERAWGDGRIDERTWQRIRLAWTNGGPPPQDTALGGHLGIHGIGAGDPEIQATINWTNGCIALTNAQVTELAGLVTVGTRVSIR</sequence>
<evidence type="ECO:0000256" key="7">
    <source>
        <dbReference type="PROSITE-ProRule" id="PRU01373"/>
    </source>
</evidence>
<gene>
    <name evidence="9" type="ORF">E4634_02805</name>
</gene>
<dbReference type="PANTHER" id="PTHR36699:SF1">
    <property type="entry name" value="L,D-TRANSPEPTIDASE YAFK-RELATED"/>
    <property type="match status" value="1"/>
</dbReference>
<keyword evidence="6 7" id="KW-0961">Cell wall biogenesis/degradation</keyword>
<dbReference type="InterPro" id="IPR038063">
    <property type="entry name" value="Transpep_catalytic_dom"/>
</dbReference>
<dbReference type="UniPathway" id="UPA00219"/>
<dbReference type="InterPro" id="IPR005490">
    <property type="entry name" value="LD_TPept_cat_dom"/>
</dbReference>
<dbReference type="Gene3D" id="2.40.440.10">
    <property type="entry name" value="L,D-transpeptidase catalytic domain-like"/>
    <property type="match status" value="1"/>
</dbReference>
<evidence type="ECO:0000256" key="4">
    <source>
        <dbReference type="ARBA" id="ARBA00022960"/>
    </source>
</evidence>
<dbReference type="GO" id="GO:0008360">
    <property type="term" value="P:regulation of cell shape"/>
    <property type="evidence" value="ECO:0007669"/>
    <property type="project" value="UniProtKB-UniRule"/>
</dbReference>
<feature type="domain" description="L,D-TPase catalytic" evidence="8">
    <location>
        <begin position="25"/>
        <end position="182"/>
    </location>
</feature>
<dbReference type="GO" id="GO:0016740">
    <property type="term" value="F:transferase activity"/>
    <property type="evidence" value="ECO:0007669"/>
    <property type="project" value="UniProtKB-KW"/>
</dbReference>
<dbReference type="GO" id="GO:0004180">
    <property type="term" value="F:carboxypeptidase activity"/>
    <property type="evidence" value="ECO:0007669"/>
    <property type="project" value="UniProtKB-ARBA"/>
</dbReference>
<dbReference type="OrthoDB" id="9809748at2"/>
<dbReference type="AlphaFoldDB" id="A0A4Z0M8L0"/>
<dbReference type="GO" id="GO:0071555">
    <property type="term" value="P:cell wall organization"/>
    <property type="evidence" value="ECO:0007669"/>
    <property type="project" value="UniProtKB-UniRule"/>
</dbReference>
<comment type="pathway">
    <text evidence="1 7">Cell wall biogenesis; peptidoglycan biosynthesis.</text>
</comment>
<dbReference type="GO" id="GO:0009252">
    <property type="term" value="P:peptidoglycan biosynthetic process"/>
    <property type="evidence" value="ECO:0007669"/>
    <property type="project" value="UniProtKB-UniPathway"/>
</dbReference>
<feature type="active site" description="Nucleophile" evidence="7">
    <location>
        <position position="158"/>
    </location>
</feature>
<keyword evidence="10" id="KW-1185">Reference proteome</keyword>
<evidence type="ECO:0000259" key="8">
    <source>
        <dbReference type="PROSITE" id="PS52029"/>
    </source>
</evidence>
<proteinExistence type="inferred from homology"/>
<evidence type="ECO:0000256" key="5">
    <source>
        <dbReference type="ARBA" id="ARBA00022984"/>
    </source>
</evidence>
<reference evidence="9 10" key="1">
    <citation type="submission" date="2019-04" db="EMBL/GenBank/DDBJ databases">
        <title>Taxonomy of novel Haliea sp. from mangrove soil of West Coast of India.</title>
        <authorList>
            <person name="Verma A."/>
            <person name="Kumar P."/>
            <person name="Krishnamurthi S."/>
        </authorList>
    </citation>
    <scope>NUCLEOTIDE SEQUENCE [LARGE SCALE GENOMIC DNA]</scope>
    <source>
        <strain evidence="9 10">SAOS-164</strain>
    </source>
</reference>
<dbReference type="CDD" id="cd16913">
    <property type="entry name" value="YkuD_like"/>
    <property type="match status" value="1"/>
</dbReference>
<dbReference type="Proteomes" id="UP000298050">
    <property type="component" value="Unassembled WGS sequence"/>
</dbReference>